<comment type="catalytic activity">
    <reaction evidence="1">
        <text>ATP + protein L-histidine = ADP + protein N-phospho-L-histidine.</text>
        <dbReference type="EC" id="2.7.13.3"/>
    </reaction>
</comment>
<accession>A0ABX4NQK3</accession>
<sequence>MNSKKPFQFAFLSNFSKIETRIFLTFLSGCILLVLLLGAFLFYYQKKNTENAAIRNVKTVTEQMLALRVYYSDNLVDKALHEGTEVTYKYKSVPKSIPLPATIVKEFGEHLSNRFEGIRVELYSNYPFPNRKKKEGLDDFQKEALAKLQENPNLPYYVFRDIDSSPYIRYALPDRMQASCVACHNSHPESPKKDWKVGDVRGILEVSMPVKKTESGADLILFSTIVMLIGLGTVFIVNHTRNKENEKVILELNASLEKLAAIGRLAAGITHELNTPLGAISSSSRSLSDVVNQELKNIPSFLTDLSQEDVERFTKLLDESLKHISESTILSNRTIRKELERKLKNENIPNPEEISSTATDLGLHNLGDSLIPLLRSEKNREILEAITSFVTVVRVGQIISIATDKATRVTEALKNYLRPAAEVEDGKVKIRAIDVRKEIENILILYHGKLRYDVEVVKNYKTDKQCLGEADKLNQVWINLLNNALQSMNYKGKIEIETEEVDSWIVVSWSDSGNGIPEEIRNRIFDPFFTTKKHGEGMGLGLDICKKIVENFEGKIEFRCAPGRTTFSVWLKTA</sequence>
<dbReference type="InterPro" id="IPR036097">
    <property type="entry name" value="HisK_dim/P_sf"/>
</dbReference>
<keyword evidence="7" id="KW-1185">Reference proteome</keyword>
<evidence type="ECO:0000313" key="6">
    <source>
        <dbReference type="EMBL" id="PJZ59120.1"/>
    </source>
</evidence>
<dbReference type="InterPro" id="IPR005467">
    <property type="entry name" value="His_kinase_dom"/>
</dbReference>
<reference evidence="6 7" key="1">
    <citation type="submission" date="2017-07" db="EMBL/GenBank/DDBJ databases">
        <title>Leptospira spp. isolated from tropical soils.</title>
        <authorList>
            <person name="Thibeaux R."/>
            <person name="Iraola G."/>
            <person name="Ferres I."/>
            <person name="Bierque E."/>
            <person name="Girault D."/>
            <person name="Soupe-Gilbert M.-E."/>
            <person name="Picardeau M."/>
            <person name="Goarant C."/>
        </authorList>
    </citation>
    <scope>NUCLEOTIDE SEQUENCE [LARGE SCALE GENOMIC DNA]</scope>
    <source>
        <strain evidence="6 7">FH4-C-A1</strain>
    </source>
</reference>
<evidence type="ECO:0000259" key="5">
    <source>
        <dbReference type="PROSITE" id="PS50109"/>
    </source>
</evidence>
<dbReference type="GO" id="GO:0016301">
    <property type="term" value="F:kinase activity"/>
    <property type="evidence" value="ECO:0007669"/>
    <property type="project" value="UniProtKB-KW"/>
</dbReference>
<dbReference type="PRINTS" id="PR00344">
    <property type="entry name" value="BCTRLSENSOR"/>
</dbReference>
<dbReference type="Proteomes" id="UP000231879">
    <property type="component" value="Unassembled WGS sequence"/>
</dbReference>
<dbReference type="InterPro" id="IPR003594">
    <property type="entry name" value="HATPase_dom"/>
</dbReference>
<dbReference type="PANTHER" id="PTHR43065:SF48">
    <property type="entry name" value="HISTIDINE KINASE"/>
    <property type="match status" value="1"/>
</dbReference>
<dbReference type="Gene3D" id="3.30.565.10">
    <property type="entry name" value="Histidine kinase-like ATPase, C-terminal domain"/>
    <property type="match status" value="1"/>
</dbReference>
<keyword evidence="3" id="KW-0597">Phosphoprotein</keyword>
<dbReference type="InterPro" id="IPR021796">
    <property type="entry name" value="Tll0287-like_dom"/>
</dbReference>
<dbReference type="RefSeq" id="WP_100761094.1">
    <property type="nucleotide sequence ID" value="NZ_NPDS01000001.1"/>
</dbReference>
<evidence type="ECO:0000256" key="4">
    <source>
        <dbReference type="SAM" id="Phobius"/>
    </source>
</evidence>
<dbReference type="EC" id="2.7.13.3" evidence="2"/>
<name>A0ABX4NQK3_9LEPT</name>
<comment type="caution">
    <text evidence="6">The sequence shown here is derived from an EMBL/GenBank/DDBJ whole genome shotgun (WGS) entry which is preliminary data.</text>
</comment>
<feature type="domain" description="Histidine kinase" evidence="5">
    <location>
        <begin position="268"/>
        <end position="574"/>
    </location>
</feature>
<keyword evidence="6" id="KW-0808">Transferase</keyword>
<evidence type="ECO:0000256" key="3">
    <source>
        <dbReference type="ARBA" id="ARBA00022553"/>
    </source>
</evidence>
<organism evidence="6 7">
    <name type="scientific">Leptospira barantonii</name>
    <dbReference type="NCBI Taxonomy" id="2023184"/>
    <lineage>
        <taxon>Bacteria</taxon>
        <taxon>Pseudomonadati</taxon>
        <taxon>Spirochaetota</taxon>
        <taxon>Spirochaetia</taxon>
        <taxon>Leptospirales</taxon>
        <taxon>Leptospiraceae</taxon>
        <taxon>Leptospira</taxon>
    </lineage>
</organism>
<evidence type="ECO:0000256" key="1">
    <source>
        <dbReference type="ARBA" id="ARBA00000085"/>
    </source>
</evidence>
<keyword evidence="6" id="KW-0418">Kinase</keyword>
<dbReference type="InterPro" id="IPR003661">
    <property type="entry name" value="HisK_dim/P_dom"/>
</dbReference>
<dbReference type="InterPro" id="IPR036890">
    <property type="entry name" value="HATPase_C_sf"/>
</dbReference>
<dbReference type="EMBL" id="NPDS01000001">
    <property type="protein sequence ID" value="PJZ59120.1"/>
    <property type="molecule type" value="Genomic_DNA"/>
</dbReference>
<dbReference type="SUPFAM" id="SSF47384">
    <property type="entry name" value="Homodimeric domain of signal transducing histidine kinase"/>
    <property type="match status" value="1"/>
</dbReference>
<dbReference type="PANTHER" id="PTHR43065">
    <property type="entry name" value="SENSOR HISTIDINE KINASE"/>
    <property type="match status" value="1"/>
</dbReference>
<dbReference type="Gene3D" id="1.10.287.130">
    <property type="match status" value="1"/>
</dbReference>
<protein>
    <recommendedName>
        <fullName evidence="2">histidine kinase</fullName>
        <ecNumber evidence="2">2.7.13.3</ecNumber>
    </recommendedName>
</protein>
<keyword evidence="4" id="KW-1133">Transmembrane helix</keyword>
<gene>
    <name evidence="6" type="ORF">CH367_03600</name>
</gene>
<dbReference type="Pfam" id="PF11845">
    <property type="entry name" value="Tll0287-like"/>
    <property type="match status" value="1"/>
</dbReference>
<proteinExistence type="predicted"/>
<feature type="transmembrane region" description="Helical" evidence="4">
    <location>
        <begin position="21"/>
        <end position="44"/>
    </location>
</feature>
<dbReference type="PROSITE" id="PS50109">
    <property type="entry name" value="HIS_KIN"/>
    <property type="match status" value="1"/>
</dbReference>
<feature type="transmembrane region" description="Helical" evidence="4">
    <location>
        <begin position="219"/>
        <end position="237"/>
    </location>
</feature>
<keyword evidence="4" id="KW-0472">Membrane</keyword>
<dbReference type="Pfam" id="PF02518">
    <property type="entry name" value="HATPase_c"/>
    <property type="match status" value="1"/>
</dbReference>
<dbReference type="CDD" id="cd00082">
    <property type="entry name" value="HisKA"/>
    <property type="match status" value="1"/>
</dbReference>
<keyword evidence="4" id="KW-0812">Transmembrane</keyword>
<evidence type="ECO:0000313" key="7">
    <source>
        <dbReference type="Proteomes" id="UP000231879"/>
    </source>
</evidence>
<dbReference type="InterPro" id="IPR004358">
    <property type="entry name" value="Sig_transdc_His_kin-like_C"/>
</dbReference>
<dbReference type="SUPFAM" id="SSF55874">
    <property type="entry name" value="ATPase domain of HSP90 chaperone/DNA topoisomerase II/histidine kinase"/>
    <property type="match status" value="1"/>
</dbReference>
<dbReference type="SMART" id="SM00387">
    <property type="entry name" value="HATPase_c"/>
    <property type="match status" value="1"/>
</dbReference>
<evidence type="ECO:0000256" key="2">
    <source>
        <dbReference type="ARBA" id="ARBA00012438"/>
    </source>
</evidence>